<sequence>MSFQLPPSAFASRDDSLRSGSIPYPPNASPRYHSGHSGQFHQNGSTSSASSYRSPHMSPGGMSSSGNLSNVPPLALPDSFLEDQSDYAGYYSDVGAFSTTQILPQQHMLQPTPLNTAPLPRQQSFGAGESPLSPSRQGHRNGPIFLPSPHLTPAASPLMNDFSNMSLDDSVASRNSLMPRPTDSGSIHPQEYYQGHPYVPIDSFLMPTQDQYPADSMILYGGTAVHSEGSLFRKDSKEYLMLTNSSLLKYKTMEKAAKIFGNQSVWASTSGHQLLTPAQTALITKDHRIISINSIVGVHATHMAGSDVQIVIEYLVSISSQPTSMHFTPAADQVEAWLKELRQGCNYHAPQAALIAKGTRQRQWVIEKLQNDHISLPANVPENDPAALAAGGMWRAYFKHQKIKGVPLGENGSVDTKVPLEGKVIVIAVGTSFVHFLPHNLGNGSAKDDMKDERTILQYPLLTVRSIQYKERDDTFSISFGTTLRQRTVQMTFASARAREIVIAIRARIESLRWLYPLGRKGIELSLSETLSKPIPVIPKDYMADLGFEDLLRAECHAMGVDRSVYNNVIVDGFMLKVGKAGDKSDNLRDYSVDEMKCLLRAMRFNTTFKEISFRNISFANLQKPKTLKDGTLRYGLRLDQEFYELLMGNPQIRTLDLHNGRLDTSTIGSIGRALRDGYTAGLRLEILDLYGNNASDGADVMTLAKGIVKHAGTLHSLDVGNCQITGDGINQIMHAFVANPDVAAHTLERFGIHANGESKVNSFILDMFLKHSMRLENLNLSALTSWSKSPILMAETLANCGGFLRVLDLSGMALHPTTLDQILSWISSPGFESLEQLKVEGCGLDGVQFGSILDAVGQSRNMKVEVFAGRNLLSDGNDLSESLVTILASGETSTSLGLRQTCWSENALRQLFLSLSQNYSLKKLDLSSVSLASNRDPDVETCKLLGQMLSSPASRLEELNIQGEETADLTSRMGRNLWRSFQGLGSSRYLTKLDVRRNRFKDEGALALAEALRINQSLVWLDMDENDVTTDGFNAILSAFHQGGTEQVPTSSRYYNSTLAYFAPPVYDVERQTQILREAMLETYKTEQETRFLMINSTGKDQREWKERLAHIIRTRNQSADAIARLERAIKGIAAGVDRNKTAMDAVHRDRELRRERERDGEHDHRDRNRDRRY</sequence>
<feature type="region of interest" description="Disordered" evidence="1">
    <location>
        <begin position="172"/>
        <end position="192"/>
    </location>
</feature>
<feature type="region of interest" description="Disordered" evidence="1">
    <location>
        <begin position="1"/>
        <end position="70"/>
    </location>
</feature>
<evidence type="ECO:0000313" key="3">
    <source>
        <dbReference type="EMBL" id="KAF9333647.1"/>
    </source>
</evidence>
<feature type="region of interest" description="Disordered" evidence="1">
    <location>
        <begin position="110"/>
        <end position="144"/>
    </location>
</feature>
<dbReference type="PANTHER" id="PTHR24112">
    <property type="entry name" value="LEUCINE-RICH REPEAT, ISOFORM F-RELATED"/>
    <property type="match status" value="1"/>
</dbReference>
<proteinExistence type="predicted"/>
<dbReference type="Pfam" id="PF25353">
    <property type="entry name" value="PH_2nd_LRR"/>
    <property type="match status" value="1"/>
</dbReference>
<dbReference type="EMBL" id="JAAAUY010000190">
    <property type="protein sequence ID" value="KAF9333647.1"/>
    <property type="molecule type" value="Genomic_DNA"/>
</dbReference>
<feature type="region of interest" description="Disordered" evidence="1">
    <location>
        <begin position="1146"/>
        <end position="1175"/>
    </location>
</feature>
<evidence type="ECO:0000259" key="2">
    <source>
        <dbReference type="Pfam" id="PF25353"/>
    </source>
</evidence>
<dbReference type="InterPro" id="IPR001611">
    <property type="entry name" value="Leu-rich_rpt"/>
</dbReference>
<evidence type="ECO:0000313" key="4">
    <source>
        <dbReference type="Proteomes" id="UP000696485"/>
    </source>
</evidence>
<feature type="domain" description="LRR-containing protein second PH" evidence="2">
    <location>
        <begin position="423"/>
        <end position="516"/>
    </location>
</feature>
<dbReference type="PANTHER" id="PTHR24112:SF66">
    <property type="entry name" value="LEUCINE-RICH REPEAT, ISOFORM F"/>
    <property type="match status" value="1"/>
</dbReference>
<dbReference type="SUPFAM" id="SSF52047">
    <property type="entry name" value="RNI-like"/>
    <property type="match status" value="1"/>
</dbReference>
<evidence type="ECO:0000256" key="1">
    <source>
        <dbReference type="SAM" id="MobiDB-lite"/>
    </source>
</evidence>
<dbReference type="InterPro" id="IPR032675">
    <property type="entry name" value="LRR_dom_sf"/>
</dbReference>
<accession>A0A9P5SMZ6</accession>
<dbReference type="GO" id="GO:0005886">
    <property type="term" value="C:plasma membrane"/>
    <property type="evidence" value="ECO:0007669"/>
    <property type="project" value="TreeGrafter"/>
</dbReference>
<dbReference type="InterPro" id="IPR051279">
    <property type="entry name" value="PP1-Reg/Actin-Interact_Protein"/>
</dbReference>
<dbReference type="AlphaFoldDB" id="A0A9P5SMZ6"/>
<reference evidence="3" key="1">
    <citation type="journal article" date="2020" name="Fungal Divers.">
        <title>Resolving the Mortierellaceae phylogeny through synthesis of multi-gene phylogenetics and phylogenomics.</title>
        <authorList>
            <person name="Vandepol N."/>
            <person name="Liber J."/>
            <person name="Desiro A."/>
            <person name="Na H."/>
            <person name="Kennedy M."/>
            <person name="Barry K."/>
            <person name="Grigoriev I.V."/>
            <person name="Miller A.N."/>
            <person name="O'Donnell K."/>
            <person name="Stajich J.E."/>
            <person name="Bonito G."/>
        </authorList>
    </citation>
    <scope>NUCLEOTIDE SEQUENCE</scope>
    <source>
        <strain evidence="3">NVP1</strain>
    </source>
</reference>
<dbReference type="SMART" id="SM00368">
    <property type="entry name" value="LRR_RI"/>
    <property type="match status" value="6"/>
</dbReference>
<dbReference type="Proteomes" id="UP000696485">
    <property type="component" value="Unassembled WGS sequence"/>
</dbReference>
<dbReference type="GO" id="GO:0016477">
    <property type="term" value="P:cell migration"/>
    <property type="evidence" value="ECO:0007669"/>
    <property type="project" value="TreeGrafter"/>
</dbReference>
<dbReference type="Pfam" id="PF13516">
    <property type="entry name" value="LRR_6"/>
    <property type="match status" value="2"/>
</dbReference>
<protein>
    <recommendedName>
        <fullName evidence="2">LRR-containing protein second PH domain-containing protein</fullName>
    </recommendedName>
</protein>
<dbReference type="Gene3D" id="3.80.10.10">
    <property type="entry name" value="Ribonuclease Inhibitor"/>
    <property type="match status" value="1"/>
</dbReference>
<feature type="compositionally biased region" description="Low complexity" evidence="1">
    <location>
        <begin position="54"/>
        <end position="66"/>
    </location>
</feature>
<feature type="compositionally biased region" description="Polar residues" evidence="1">
    <location>
        <begin position="36"/>
        <end position="53"/>
    </location>
</feature>
<keyword evidence="4" id="KW-1185">Reference proteome</keyword>
<dbReference type="InterPro" id="IPR057334">
    <property type="entry name" value="PH_2nd_LRR"/>
</dbReference>
<name>A0A9P5SMZ6_9FUNG</name>
<organism evidence="3 4">
    <name type="scientific">Podila minutissima</name>
    <dbReference type="NCBI Taxonomy" id="64525"/>
    <lineage>
        <taxon>Eukaryota</taxon>
        <taxon>Fungi</taxon>
        <taxon>Fungi incertae sedis</taxon>
        <taxon>Mucoromycota</taxon>
        <taxon>Mortierellomycotina</taxon>
        <taxon>Mortierellomycetes</taxon>
        <taxon>Mortierellales</taxon>
        <taxon>Mortierellaceae</taxon>
        <taxon>Podila</taxon>
    </lineage>
</organism>
<dbReference type="GO" id="GO:0034315">
    <property type="term" value="P:regulation of Arp2/3 complex-mediated actin nucleation"/>
    <property type="evidence" value="ECO:0007669"/>
    <property type="project" value="TreeGrafter"/>
</dbReference>
<comment type="caution">
    <text evidence="3">The sequence shown here is derived from an EMBL/GenBank/DDBJ whole genome shotgun (WGS) entry which is preliminary data.</text>
</comment>
<gene>
    <name evidence="3" type="ORF">BG006_003349</name>
</gene>
<feature type="compositionally biased region" description="Polar residues" evidence="1">
    <location>
        <begin position="110"/>
        <end position="125"/>
    </location>
</feature>